<proteinExistence type="predicted"/>
<reference evidence="1" key="1">
    <citation type="journal article" date="2022" name="Int. J. Mol. Sci.">
        <title>Draft Genome of Tanacetum Coccineum: Genomic Comparison of Closely Related Tanacetum-Family Plants.</title>
        <authorList>
            <person name="Yamashiro T."/>
            <person name="Shiraishi A."/>
            <person name="Nakayama K."/>
            <person name="Satake H."/>
        </authorList>
    </citation>
    <scope>NUCLEOTIDE SEQUENCE</scope>
</reference>
<dbReference type="EMBL" id="BQNB010011542">
    <property type="protein sequence ID" value="GJS91904.1"/>
    <property type="molecule type" value="Genomic_DNA"/>
</dbReference>
<gene>
    <name evidence="1" type="ORF">Tco_0774540</name>
</gene>
<evidence type="ECO:0000313" key="1">
    <source>
        <dbReference type="EMBL" id="GJS91904.1"/>
    </source>
</evidence>
<comment type="caution">
    <text evidence="1">The sequence shown here is derived from an EMBL/GenBank/DDBJ whole genome shotgun (WGS) entry which is preliminary data.</text>
</comment>
<reference evidence="1" key="2">
    <citation type="submission" date="2022-01" db="EMBL/GenBank/DDBJ databases">
        <authorList>
            <person name="Yamashiro T."/>
            <person name="Shiraishi A."/>
            <person name="Satake H."/>
            <person name="Nakayama K."/>
        </authorList>
    </citation>
    <scope>NUCLEOTIDE SEQUENCE</scope>
</reference>
<keyword evidence="2" id="KW-1185">Reference proteome</keyword>
<protein>
    <submittedName>
        <fullName evidence="1">Uncharacterized protein</fullName>
    </submittedName>
</protein>
<dbReference type="Proteomes" id="UP001151760">
    <property type="component" value="Unassembled WGS sequence"/>
</dbReference>
<accession>A0ABQ4ZNV0</accession>
<organism evidence="1 2">
    <name type="scientific">Tanacetum coccineum</name>
    <dbReference type="NCBI Taxonomy" id="301880"/>
    <lineage>
        <taxon>Eukaryota</taxon>
        <taxon>Viridiplantae</taxon>
        <taxon>Streptophyta</taxon>
        <taxon>Embryophyta</taxon>
        <taxon>Tracheophyta</taxon>
        <taxon>Spermatophyta</taxon>
        <taxon>Magnoliopsida</taxon>
        <taxon>eudicotyledons</taxon>
        <taxon>Gunneridae</taxon>
        <taxon>Pentapetalae</taxon>
        <taxon>asterids</taxon>
        <taxon>campanulids</taxon>
        <taxon>Asterales</taxon>
        <taxon>Asteraceae</taxon>
        <taxon>Asteroideae</taxon>
        <taxon>Anthemideae</taxon>
        <taxon>Anthemidinae</taxon>
        <taxon>Tanacetum</taxon>
    </lineage>
</organism>
<sequence>MYSLMESVKLATALTITMIVFMAFTSSGTMAQEFGAAPAPSSSMKSAGMSLQVPALLAANAKAIIYNFPKSYKLEELTILDVGFITFKLNGRIRKNKGSLEEKENRNLFSLSRKKHHTKHNRTTNWMQHRSEILETKSSRLDWKLLNEVEIRKLLISSLLPD</sequence>
<evidence type="ECO:0000313" key="2">
    <source>
        <dbReference type="Proteomes" id="UP001151760"/>
    </source>
</evidence>
<name>A0ABQ4ZNV0_9ASTR</name>